<dbReference type="SUPFAM" id="SSF103473">
    <property type="entry name" value="MFS general substrate transporter"/>
    <property type="match status" value="1"/>
</dbReference>
<comment type="similarity">
    <text evidence="2">Belongs to the selenium-binding protein family.</text>
</comment>
<dbReference type="AlphaFoldDB" id="A0A1I7XR09"/>
<dbReference type="Gene3D" id="1.20.1250.20">
    <property type="entry name" value="MFS general substrate transporter like domains"/>
    <property type="match status" value="1"/>
</dbReference>
<feature type="transmembrane region" description="Helical" evidence="7">
    <location>
        <begin position="498"/>
        <end position="518"/>
    </location>
</feature>
<organism evidence="8 9">
    <name type="scientific">Heterorhabditis bacteriophora</name>
    <name type="common">Entomopathogenic nematode worm</name>
    <dbReference type="NCBI Taxonomy" id="37862"/>
    <lineage>
        <taxon>Eukaryota</taxon>
        <taxon>Metazoa</taxon>
        <taxon>Ecdysozoa</taxon>
        <taxon>Nematoda</taxon>
        <taxon>Chromadorea</taxon>
        <taxon>Rhabditida</taxon>
        <taxon>Rhabditina</taxon>
        <taxon>Rhabditomorpha</taxon>
        <taxon>Strongyloidea</taxon>
        <taxon>Heterorhabditidae</taxon>
        <taxon>Heterorhabditis</taxon>
    </lineage>
</organism>
<evidence type="ECO:0000313" key="9">
    <source>
        <dbReference type="WBParaSite" id="Hba_20235"/>
    </source>
</evidence>
<feature type="transmembrane region" description="Helical" evidence="7">
    <location>
        <begin position="462"/>
        <end position="486"/>
    </location>
</feature>
<dbReference type="GO" id="GO:0022857">
    <property type="term" value="F:transmembrane transporter activity"/>
    <property type="evidence" value="ECO:0007669"/>
    <property type="project" value="InterPro"/>
</dbReference>
<evidence type="ECO:0000256" key="2">
    <source>
        <dbReference type="ARBA" id="ARBA00005606"/>
    </source>
</evidence>
<dbReference type="GO" id="GO:0008430">
    <property type="term" value="F:selenium binding"/>
    <property type="evidence" value="ECO:0007669"/>
    <property type="project" value="InterPro"/>
</dbReference>
<keyword evidence="3 7" id="KW-0812">Transmembrane</keyword>
<reference evidence="9" key="1">
    <citation type="submission" date="2016-11" db="UniProtKB">
        <authorList>
            <consortium name="WormBaseParasite"/>
        </authorList>
    </citation>
    <scope>IDENTIFICATION</scope>
</reference>
<keyword evidence="5 7" id="KW-0472">Membrane</keyword>
<evidence type="ECO:0000313" key="8">
    <source>
        <dbReference type="Proteomes" id="UP000095283"/>
    </source>
</evidence>
<evidence type="ECO:0000256" key="5">
    <source>
        <dbReference type="ARBA" id="ARBA00023136"/>
    </source>
</evidence>
<keyword evidence="6" id="KW-0711">Selenium</keyword>
<dbReference type="Pfam" id="PF00083">
    <property type="entry name" value="Sugar_tr"/>
    <property type="match status" value="1"/>
</dbReference>
<sequence>MSGELKSNCCGPGYASPEEAMKGPREKVLFVTCAHAKEGGRDMLATVDVDPDSDTYCKHVFYAVLFYFTEPTLFCHVSTPIVSILSIIAFNYDFWYQPKRDIMISTEWGNPNFIKEGFDPSHVAQGNVINARNHSFTTYKLLLARCLIKIPAKTVTGWALPQMPALITDILISMNDKFLFTSNWLHGDIRQYDITDLANPRLVGQIFLGGSIHVESGVTVTEDLELKVCRKVIQFKNNQIFVSFILIKQVSLIKSGINSVWYIGQVAGAMISPYICDNWGRKRHSLSMLLFVPVIPGIVSIAFMYFVPETPKFLLISRKDKISALASLEFFQGRRDEQVELLEGLQQEGKTSDTEESTGVVKILCTTHLRRAFTLSVAVLILTLPFYPILQSSTHFFTHLDIPNNTAQLLSSLLMVLLTCSCLVSTTVVDKLPRRFMLLTAGIVCMSSLTFFVLTAELRWRYMAIISLFIFVFSYGMGISPVAWFISPELVPLPYRSAMFCLCYAVHSCLVVLTNFATIPIFGLVGAVCFVPIYILPCSLALVYVYIYLPETKGQETTDIVNKLKCFGKVAEKTIEA</sequence>
<keyword evidence="4 7" id="KW-1133">Transmembrane helix</keyword>
<dbReference type="InterPro" id="IPR005828">
    <property type="entry name" value="MFS_sugar_transport-like"/>
</dbReference>
<dbReference type="Proteomes" id="UP000095283">
    <property type="component" value="Unplaced"/>
</dbReference>
<keyword evidence="8" id="KW-1185">Reference proteome</keyword>
<protein>
    <submittedName>
        <fullName evidence="9">MFS domain-containing protein</fullName>
    </submittedName>
</protein>
<dbReference type="WBParaSite" id="Hba_20235">
    <property type="protein sequence ID" value="Hba_20235"/>
    <property type="gene ID" value="Hba_20235"/>
</dbReference>
<dbReference type="InterPro" id="IPR036259">
    <property type="entry name" value="MFS_trans_sf"/>
</dbReference>
<evidence type="ECO:0000256" key="3">
    <source>
        <dbReference type="ARBA" id="ARBA00022692"/>
    </source>
</evidence>
<feature type="transmembrane region" description="Helical" evidence="7">
    <location>
        <begin position="286"/>
        <end position="307"/>
    </location>
</feature>
<dbReference type="GO" id="GO:0016020">
    <property type="term" value="C:membrane"/>
    <property type="evidence" value="ECO:0007669"/>
    <property type="project" value="UniProtKB-SubCell"/>
</dbReference>
<feature type="transmembrane region" description="Helical" evidence="7">
    <location>
        <begin position="410"/>
        <end position="429"/>
    </location>
</feature>
<feature type="transmembrane region" description="Helical" evidence="7">
    <location>
        <begin position="436"/>
        <end position="456"/>
    </location>
</feature>
<evidence type="ECO:0000256" key="4">
    <source>
        <dbReference type="ARBA" id="ARBA00022989"/>
    </source>
</evidence>
<dbReference type="PANTHER" id="PTHR23300">
    <property type="entry name" value="METHANETHIOL OXIDASE"/>
    <property type="match status" value="1"/>
</dbReference>
<evidence type="ECO:0000256" key="7">
    <source>
        <dbReference type="SAM" id="Phobius"/>
    </source>
</evidence>
<dbReference type="InterPro" id="IPR008826">
    <property type="entry name" value="Se-bd"/>
</dbReference>
<accession>A0A1I7XR09</accession>
<feature type="transmembrane region" description="Helical" evidence="7">
    <location>
        <begin position="524"/>
        <end position="549"/>
    </location>
</feature>
<dbReference type="PANTHER" id="PTHR23300:SF0">
    <property type="entry name" value="METHANETHIOL OXIDASE"/>
    <property type="match status" value="1"/>
</dbReference>
<evidence type="ECO:0000256" key="1">
    <source>
        <dbReference type="ARBA" id="ARBA00004370"/>
    </source>
</evidence>
<evidence type="ECO:0000256" key="6">
    <source>
        <dbReference type="ARBA" id="ARBA00023266"/>
    </source>
</evidence>
<proteinExistence type="inferred from homology"/>
<dbReference type="Pfam" id="PF05694">
    <property type="entry name" value="SBP56"/>
    <property type="match status" value="3"/>
</dbReference>
<feature type="transmembrane region" description="Helical" evidence="7">
    <location>
        <begin position="372"/>
        <end position="390"/>
    </location>
</feature>
<comment type="subcellular location">
    <subcellularLocation>
        <location evidence="1">Membrane</location>
    </subcellularLocation>
</comment>
<name>A0A1I7XR09_HETBA</name>